<comment type="caution">
    <text evidence="2">The sequence shown here is derived from an EMBL/GenBank/DDBJ whole genome shotgun (WGS) entry which is preliminary data.</text>
</comment>
<evidence type="ECO:0000313" key="2">
    <source>
        <dbReference type="EMBL" id="MFC6889569.1"/>
    </source>
</evidence>
<feature type="region of interest" description="Disordered" evidence="1">
    <location>
        <begin position="32"/>
        <end position="73"/>
    </location>
</feature>
<accession>A0ABD5UJR3</accession>
<dbReference type="AlphaFoldDB" id="A0ABD5UJR3"/>
<reference evidence="2 3" key="1">
    <citation type="journal article" date="2019" name="Int. J. Syst. Evol. Microbiol.">
        <title>The Global Catalogue of Microorganisms (GCM) 10K type strain sequencing project: providing services to taxonomists for standard genome sequencing and annotation.</title>
        <authorList>
            <consortium name="The Broad Institute Genomics Platform"/>
            <consortium name="The Broad Institute Genome Sequencing Center for Infectious Disease"/>
            <person name="Wu L."/>
            <person name="Ma J."/>
        </authorList>
    </citation>
    <scope>NUCLEOTIDE SEQUENCE [LARGE SCALE GENOMIC DNA]</scope>
    <source>
        <strain evidence="2 3">Y73</strain>
    </source>
</reference>
<evidence type="ECO:0000313" key="3">
    <source>
        <dbReference type="Proteomes" id="UP001596333"/>
    </source>
</evidence>
<dbReference type="Pfam" id="PF24019">
    <property type="entry name" value="DUF7332"/>
    <property type="match status" value="1"/>
</dbReference>
<name>A0ABD5UJR3_9EURY</name>
<dbReference type="Proteomes" id="UP001596333">
    <property type="component" value="Unassembled WGS sequence"/>
</dbReference>
<feature type="compositionally biased region" description="Low complexity" evidence="1">
    <location>
        <begin position="32"/>
        <end position="65"/>
    </location>
</feature>
<protein>
    <submittedName>
        <fullName evidence="2">Uncharacterized protein</fullName>
    </submittedName>
</protein>
<sequence length="188" mass="18741">MDRAPRTALVALAIALLLVSATAASGAIVAGSSASQPAQATSTAPSVGGASSVDASSVDASSEAPAESDRVDPLTECFAGEGYPLSIGETGAAIEALVHLSVLTDPAVGNEFGMEAAGTLDGEPIVTLAAGVRLTAREAITDGVDPFAAFDVLYTYELRLPMFDGSIGDSEYRDSGSPFTSGAGIVPC</sequence>
<keyword evidence="3" id="KW-1185">Reference proteome</keyword>
<dbReference type="RefSeq" id="WP_379768500.1">
    <property type="nucleotide sequence ID" value="NZ_JBHSXI010000012.1"/>
</dbReference>
<proteinExistence type="predicted"/>
<evidence type="ECO:0000256" key="1">
    <source>
        <dbReference type="SAM" id="MobiDB-lite"/>
    </source>
</evidence>
<organism evidence="2 3">
    <name type="scientific">Halorubrum trueperi</name>
    <dbReference type="NCBI Taxonomy" id="2004704"/>
    <lineage>
        <taxon>Archaea</taxon>
        <taxon>Methanobacteriati</taxon>
        <taxon>Methanobacteriota</taxon>
        <taxon>Stenosarchaea group</taxon>
        <taxon>Halobacteria</taxon>
        <taxon>Halobacteriales</taxon>
        <taxon>Haloferacaceae</taxon>
        <taxon>Halorubrum</taxon>
    </lineage>
</organism>
<dbReference type="InterPro" id="IPR055756">
    <property type="entry name" value="DUF7332"/>
</dbReference>
<dbReference type="EMBL" id="JBHSXI010000012">
    <property type="protein sequence ID" value="MFC6889569.1"/>
    <property type="molecule type" value="Genomic_DNA"/>
</dbReference>
<gene>
    <name evidence="2" type="ORF">ACFQEY_11140</name>
</gene>